<dbReference type="GO" id="GO:0016020">
    <property type="term" value="C:membrane"/>
    <property type="evidence" value="ECO:0007669"/>
    <property type="project" value="UniProtKB-SubCell"/>
</dbReference>
<dbReference type="Proteomes" id="UP000256601">
    <property type="component" value="Unassembled WGS sequence"/>
</dbReference>
<dbReference type="PANTHER" id="PTHR14269:SF60">
    <property type="entry name" value="CARDIOLIPIN SYNTHASE (CMP-FORMING)"/>
    <property type="match status" value="1"/>
</dbReference>
<evidence type="ECO:0000256" key="10">
    <source>
        <dbReference type="RuleBase" id="RU003750"/>
    </source>
</evidence>
<evidence type="ECO:0000256" key="6">
    <source>
        <dbReference type="ARBA" id="ARBA00023098"/>
    </source>
</evidence>
<evidence type="ECO:0000313" key="13">
    <source>
        <dbReference type="EMBL" id="RDW27656.1"/>
    </source>
</evidence>
<sequence>MIRTLRPHIIGLPRSRILQATLRPPLRAGIQHPVARWNSSKPTQTEVLKSDIKSPVLKKLNLDPLKRPATLLPSEIHENLYTLPNILTFTRLLSAPLIGYFVIQHEQVLATGLFVYSCVTDMLDGYIARKFDMKSVVGSVIDPLADKFLMITLTVCLAAAGEMPVYLTTLILGRDFGLGLSAFYYRYISLPPPKTFTRFWDFSIPSAEVNPTTISKYNTAFQMLYIGLVMSKPIIGTFADMAAFDVGMTYYGYFVGATTFLSGMSYVFSKTAVKILPYPQQAKPMVFEGKKLNEK</sequence>
<evidence type="ECO:0000256" key="1">
    <source>
        <dbReference type="ARBA" id="ARBA00004141"/>
    </source>
</evidence>
<evidence type="ECO:0000313" key="15">
    <source>
        <dbReference type="Proteomes" id="UP000256601"/>
    </source>
</evidence>
<dbReference type="PROSITE" id="PS00379">
    <property type="entry name" value="CDP_ALCOHOL_P_TRANSF"/>
    <property type="match status" value="1"/>
</dbReference>
<dbReference type="OMA" id="KRFNMAS"/>
<comment type="subcellular location">
    <subcellularLocation>
        <location evidence="1">Membrane</location>
        <topology evidence="1">Multi-pass membrane protein</topology>
    </subcellularLocation>
</comment>
<comment type="similarity">
    <text evidence="10">Belongs to the CDP-alcohol phosphatidyltransferase class-I family.</text>
</comment>
<keyword evidence="2" id="KW-0444">Lipid biosynthesis</keyword>
<dbReference type="eggNOG" id="KOG1617">
    <property type="taxonomic scope" value="Eukaryota"/>
</dbReference>
<name>A0A1D8NPR4_YARLL</name>
<proteinExistence type="inferred from homology"/>
<keyword evidence="3 10" id="KW-0808">Transferase</keyword>
<dbReference type="EMBL" id="KZ858960">
    <property type="protein sequence ID" value="RDW27656.1"/>
    <property type="molecule type" value="Genomic_DNA"/>
</dbReference>
<dbReference type="RefSeq" id="XP_505804.1">
    <property type="nucleotide sequence ID" value="XM_505804.1"/>
</dbReference>
<keyword evidence="4 11" id="KW-0812">Transmembrane</keyword>
<dbReference type="Pfam" id="PF01066">
    <property type="entry name" value="CDP-OH_P_transf"/>
    <property type="match status" value="1"/>
</dbReference>
<dbReference type="FunFam" id="1.20.120.1760:FF:000017">
    <property type="entry name" value="Phosphatidyl synthase"/>
    <property type="match status" value="1"/>
</dbReference>
<dbReference type="OrthoDB" id="10020554at2759"/>
<evidence type="ECO:0000256" key="3">
    <source>
        <dbReference type="ARBA" id="ARBA00022679"/>
    </source>
</evidence>
<reference evidence="12 14" key="1">
    <citation type="journal article" date="2016" name="PLoS ONE">
        <title>Sequence Assembly of Yarrowia lipolytica Strain W29/CLIB89 Shows Transposable Element Diversity.</title>
        <authorList>
            <person name="Magnan C."/>
            <person name="Yu J."/>
            <person name="Chang I."/>
            <person name="Jahn E."/>
            <person name="Kanomata Y."/>
            <person name="Wu J."/>
            <person name="Zeller M."/>
            <person name="Oakes M."/>
            <person name="Baldi P."/>
            <person name="Sandmeyer S."/>
        </authorList>
    </citation>
    <scope>NUCLEOTIDE SEQUENCE [LARGE SCALE GENOMIC DNA]</scope>
    <source>
        <strain evidence="12">CLIB89</strain>
        <strain evidence="14">CLIB89(W29)</strain>
    </source>
</reference>
<feature type="transmembrane region" description="Helical" evidence="11">
    <location>
        <begin position="250"/>
        <end position="268"/>
    </location>
</feature>
<gene>
    <name evidence="13" type="ORF">B0I71DRAFT_128714</name>
    <name evidence="12" type="ORF">YALI1_F31283g</name>
</gene>
<evidence type="ECO:0000313" key="14">
    <source>
        <dbReference type="Proteomes" id="UP000182444"/>
    </source>
</evidence>
<dbReference type="InterPro" id="IPR050324">
    <property type="entry name" value="CDP-alcohol_PTase-I"/>
</dbReference>
<dbReference type="AlphaFoldDB" id="A0A1D8NPR4"/>
<evidence type="ECO:0000256" key="11">
    <source>
        <dbReference type="SAM" id="Phobius"/>
    </source>
</evidence>
<dbReference type="EMBL" id="CP017558">
    <property type="protein sequence ID" value="AOW07623.1"/>
    <property type="molecule type" value="Genomic_DNA"/>
</dbReference>
<evidence type="ECO:0000256" key="2">
    <source>
        <dbReference type="ARBA" id="ARBA00022516"/>
    </source>
</evidence>
<evidence type="ECO:0000256" key="7">
    <source>
        <dbReference type="ARBA" id="ARBA00023136"/>
    </source>
</evidence>
<evidence type="ECO:0000256" key="5">
    <source>
        <dbReference type="ARBA" id="ARBA00022989"/>
    </source>
</evidence>
<reference evidence="13 15" key="2">
    <citation type="submission" date="2018-07" db="EMBL/GenBank/DDBJ databases">
        <title>Draft Genome Assemblies for Five Robust Yarrowia lipolytica Strains Exhibiting High Lipid Production and Pentose Sugar Utilization and Sugar Alcohol Secretion from Undetoxified Lignocellulosic Biomass Hydrolysates.</title>
        <authorList>
            <consortium name="DOE Joint Genome Institute"/>
            <person name="Walker C."/>
            <person name="Ryu S."/>
            <person name="Na H."/>
            <person name="Zane M."/>
            <person name="LaButti K."/>
            <person name="Lipzen A."/>
            <person name="Haridas S."/>
            <person name="Barry K."/>
            <person name="Grigoriev I.V."/>
            <person name="Quarterman J."/>
            <person name="Slininger P."/>
            <person name="Dien B."/>
            <person name="Trinh C.T."/>
        </authorList>
    </citation>
    <scope>NUCLEOTIDE SEQUENCE [LARGE SCALE GENOMIC DNA]</scope>
    <source>
        <strain evidence="13 15">YB392</strain>
    </source>
</reference>
<keyword evidence="5 11" id="KW-1133">Transmembrane helix</keyword>
<evidence type="ECO:0000256" key="4">
    <source>
        <dbReference type="ARBA" id="ARBA00022692"/>
    </source>
</evidence>
<keyword evidence="7 11" id="KW-0472">Membrane</keyword>
<organism evidence="12 14">
    <name type="scientific">Yarrowia lipolytica</name>
    <name type="common">Candida lipolytica</name>
    <dbReference type="NCBI Taxonomy" id="4952"/>
    <lineage>
        <taxon>Eukaryota</taxon>
        <taxon>Fungi</taxon>
        <taxon>Dikarya</taxon>
        <taxon>Ascomycota</taxon>
        <taxon>Saccharomycotina</taxon>
        <taxon>Dipodascomycetes</taxon>
        <taxon>Dipodascales</taxon>
        <taxon>Dipodascales incertae sedis</taxon>
        <taxon>Yarrowia</taxon>
    </lineage>
</organism>
<keyword evidence="8" id="KW-0594">Phospholipid biosynthesis</keyword>
<dbReference type="VEuPathDB" id="FungiDB:YALI1_F31283g"/>
<evidence type="ECO:0000313" key="12">
    <source>
        <dbReference type="EMBL" id="AOW07623.1"/>
    </source>
</evidence>
<evidence type="ECO:0000256" key="9">
    <source>
        <dbReference type="ARBA" id="ARBA00023264"/>
    </source>
</evidence>
<evidence type="ECO:0000256" key="8">
    <source>
        <dbReference type="ARBA" id="ARBA00023209"/>
    </source>
</evidence>
<dbReference type="PANTHER" id="PTHR14269">
    <property type="entry name" value="CDP-DIACYLGLYCEROL--GLYCEROL-3-PHOSPHATE 3-PHOSPHATIDYLTRANSFERASE-RELATED"/>
    <property type="match status" value="1"/>
</dbReference>
<dbReference type="GO" id="GO:0005739">
    <property type="term" value="C:mitochondrion"/>
    <property type="evidence" value="ECO:0007669"/>
    <property type="project" value="TreeGrafter"/>
</dbReference>
<protein>
    <submittedName>
        <fullName evidence="13">CDP-alcohol phosphatidyltransferase-domain-containing protein</fullName>
    </submittedName>
</protein>
<dbReference type="GO" id="GO:0043337">
    <property type="term" value="F:cardiolipin synthase (CMP-forming)"/>
    <property type="evidence" value="ECO:0007669"/>
    <property type="project" value="TreeGrafter"/>
</dbReference>
<dbReference type="InterPro" id="IPR000462">
    <property type="entry name" value="CDP-OH_P_trans"/>
</dbReference>
<dbReference type="Proteomes" id="UP000182444">
    <property type="component" value="Chromosome 1F"/>
</dbReference>
<accession>A0A1D8NPR4</accession>
<dbReference type="InterPro" id="IPR048254">
    <property type="entry name" value="CDP_ALCOHOL_P_TRANSF_CS"/>
</dbReference>
<keyword evidence="9" id="KW-1208">Phospholipid metabolism</keyword>
<dbReference type="KEGG" id="yli:2908748"/>
<dbReference type="VEuPathDB" id="FungiDB:YALI0_F23837g"/>
<keyword evidence="6" id="KW-0443">Lipid metabolism</keyword>
<dbReference type="Gene3D" id="1.20.120.1760">
    <property type="match status" value="1"/>
</dbReference>
<dbReference type="GeneID" id="2908748"/>
<dbReference type="GO" id="GO:0032049">
    <property type="term" value="P:cardiolipin biosynthetic process"/>
    <property type="evidence" value="ECO:0007669"/>
    <property type="project" value="TreeGrafter"/>
</dbReference>
<dbReference type="InterPro" id="IPR043130">
    <property type="entry name" value="CDP-OH_PTrfase_TM_dom"/>
</dbReference>